<dbReference type="EMBL" id="JBHULV010000035">
    <property type="protein sequence ID" value="MFD2732191.1"/>
    <property type="molecule type" value="Genomic_DNA"/>
</dbReference>
<dbReference type="RefSeq" id="WP_379045240.1">
    <property type="nucleotide sequence ID" value="NZ_JBHSKW010000052.1"/>
</dbReference>
<dbReference type="PANTHER" id="PTHR46211:SF14">
    <property type="entry name" value="GLYCEROPHOSPHODIESTER PHOSPHODIESTERASE"/>
    <property type="match status" value="1"/>
</dbReference>
<gene>
    <name evidence="2" type="ORF">ACFSSE_10800</name>
</gene>
<sequence length="303" mass="34345">MSTKINFLFSLGLGLFCACKSSKLSTKNGVNFPAFDVEAHRGGRGLYPENTIIAMKNAVDLGVNTLEMDTHITKDSEVVVTHDDYLNADFILNKDGTFFSKAEGKEKLIYQINYQELKSYDVGSKFYSSFPQQQKVKAYIPRLADLIDSVQNYLQTNKKPQVFYNIETKCSPKGDGVLHPNPDEFVTRLISVIKDKGITPFVIIQSFDKRTLQIIHQKHPEIKTAFLVAQKNTYEAYISDLGFKPFILSPAYKIVDEELVQKCHQNNIKIIPWTVNTLEEIKQMKSLGVDGIITDYPNLLTTK</sequence>
<organism evidence="2 3">
    <name type="scientific">Pedobacter alpinus</name>
    <dbReference type="NCBI Taxonomy" id="1590643"/>
    <lineage>
        <taxon>Bacteria</taxon>
        <taxon>Pseudomonadati</taxon>
        <taxon>Bacteroidota</taxon>
        <taxon>Sphingobacteriia</taxon>
        <taxon>Sphingobacteriales</taxon>
        <taxon>Sphingobacteriaceae</taxon>
        <taxon>Pedobacter</taxon>
    </lineage>
</organism>
<keyword evidence="3" id="KW-1185">Reference proteome</keyword>
<protein>
    <submittedName>
        <fullName evidence="2">Glycerophosphodiester phosphodiesterase family protein</fullName>
    </submittedName>
</protein>
<name>A0ABW5TSC5_9SPHI</name>
<accession>A0ABW5TSC5</accession>
<dbReference type="PROSITE" id="PS51704">
    <property type="entry name" value="GP_PDE"/>
    <property type="match status" value="1"/>
</dbReference>
<dbReference type="PANTHER" id="PTHR46211">
    <property type="entry name" value="GLYCEROPHOSPHORYL DIESTER PHOSPHODIESTERASE"/>
    <property type="match status" value="1"/>
</dbReference>
<dbReference type="SUPFAM" id="SSF51695">
    <property type="entry name" value="PLC-like phosphodiesterases"/>
    <property type="match status" value="1"/>
</dbReference>
<dbReference type="Proteomes" id="UP001597546">
    <property type="component" value="Unassembled WGS sequence"/>
</dbReference>
<reference evidence="3" key="1">
    <citation type="journal article" date="2019" name="Int. J. Syst. Evol. Microbiol.">
        <title>The Global Catalogue of Microorganisms (GCM) 10K type strain sequencing project: providing services to taxonomists for standard genome sequencing and annotation.</title>
        <authorList>
            <consortium name="The Broad Institute Genomics Platform"/>
            <consortium name="The Broad Institute Genome Sequencing Center for Infectious Disease"/>
            <person name="Wu L."/>
            <person name="Ma J."/>
        </authorList>
    </citation>
    <scope>NUCLEOTIDE SEQUENCE [LARGE SCALE GENOMIC DNA]</scope>
    <source>
        <strain evidence="3">KCTC 42456</strain>
    </source>
</reference>
<dbReference type="InterPro" id="IPR017946">
    <property type="entry name" value="PLC-like_Pdiesterase_TIM-brl"/>
</dbReference>
<dbReference type="InterPro" id="IPR030395">
    <property type="entry name" value="GP_PDE_dom"/>
</dbReference>
<comment type="caution">
    <text evidence="2">The sequence shown here is derived from an EMBL/GenBank/DDBJ whole genome shotgun (WGS) entry which is preliminary data.</text>
</comment>
<feature type="domain" description="GP-PDE" evidence="1">
    <location>
        <begin position="35"/>
        <end position="303"/>
    </location>
</feature>
<dbReference type="Gene3D" id="3.20.20.190">
    <property type="entry name" value="Phosphatidylinositol (PI) phosphodiesterase"/>
    <property type="match status" value="1"/>
</dbReference>
<proteinExistence type="predicted"/>
<evidence type="ECO:0000313" key="3">
    <source>
        <dbReference type="Proteomes" id="UP001597546"/>
    </source>
</evidence>
<evidence type="ECO:0000259" key="1">
    <source>
        <dbReference type="PROSITE" id="PS51704"/>
    </source>
</evidence>
<evidence type="ECO:0000313" key="2">
    <source>
        <dbReference type="EMBL" id="MFD2732191.1"/>
    </source>
</evidence>
<dbReference type="PROSITE" id="PS51257">
    <property type="entry name" value="PROKAR_LIPOPROTEIN"/>
    <property type="match status" value="1"/>
</dbReference>
<dbReference type="Pfam" id="PF03009">
    <property type="entry name" value="GDPD"/>
    <property type="match status" value="1"/>
</dbReference>